<dbReference type="Proteomes" id="UP000051330">
    <property type="component" value="Unassembled WGS sequence"/>
</dbReference>
<protein>
    <recommendedName>
        <fullName evidence="4">ABC transporter permease</fullName>
    </recommendedName>
</protein>
<keyword evidence="1" id="KW-1133">Transmembrane helix</keyword>
<dbReference type="PANTHER" id="PTHR37305:SF1">
    <property type="entry name" value="MEMBRANE PROTEIN"/>
    <property type="match status" value="1"/>
</dbReference>
<accession>A0A0R1NAG3</accession>
<evidence type="ECO:0008006" key="4">
    <source>
        <dbReference type="Google" id="ProtNLM"/>
    </source>
</evidence>
<dbReference type="EMBL" id="AZEC01000003">
    <property type="protein sequence ID" value="KRL13931.1"/>
    <property type="molecule type" value="Genomic_DNA"/>
</dbReference>
<dbReference type="STRING" id="1423792.FD09_GL001965"/>
<feature type="transmembrane region" description="Helical" evidence="1">
    <location>
        <begin position="156"/>
        <end position="183"/>
    </location>
</feature>
<feature type="transmembrane region" description="Helical" evidence="1">
    <location>
        <begin position="190"/>
        <end position="214"/>
    </location>
</feature>
<dbReference type="GO" id="GO:0140359">
    <property type="term" value="F:ABC-type transporter activity"/>
    <property type="evidence" value="ECO:0007669"/>
    <property type="project" value="InterPro"/>
</dbReference>
<dbReference type="PANTHER" id="PTHR37305">
    <property type="entry name" value="INTEGRAL MEMBRANE PROTEIN-RELATED"/>
    <property type="match status" value="1"/>
</dbReference>
<keyword evidence="1" id="KW-0812">Transmembrane</keyword>
<proteinExistence type="predicted"/>
<organism evidence="2 3">
    <name type="scientific">Schleiferilactobacillus perolens DSM 12744</name>
    <dbReference type="NCBI Taxonomy" id="1423792"/>
    <lineage>
        <taxon>Bacteria</taxon>
        <taxon>Bacillati</taxon>
        <taxon>Bacillota</taxon>
        <taxon>Bacilli</taxon>
        <taxon>Lactobacillales</taxon>
        <taxon>Lactobacillaceae</taxon>
        <taxon>Schleiferilactobacillus</taxon>
    </lineage>
</organism>
<dbReference type="AlphaFoldDB" id="A0A0R1NAG3"/>
<dbReference type="PATRIC" id="fig|1423792.3.peg.1992"/>
<comment type="caution">
    <text evidence="2">The sequence shown here is derived from an EMBL/GenBank/DDBJ whole genome shotgun (WGS) entry which is preliminary data.</text>
</comment>
<dbReference type="Pfam" id="PF12679">
    <property type="entry name" value="ABC2_membrane_2"/>
    <property type="match status" value="1"/>
</dbReference>
<keyword evidence="1" id="KW-0472">Membrane</keyword>
<feature type="transmembrane region" description="Helical" evidence="1">
    <location>
        <begin position="65"/>
        <end position="88"/>
    </location>
</feature>
<evidence type="ECO:0000313" key="3">
    <source>
        <dbReference type="Proteomes" id="UP000051330"/>
    </source>
</evidence>
<feature type="transmembrane region" description="Helical" evidence="1">
    <location>
        <begin position="109"/>
        <end position="136"/>
    </location>
</feature>
<evidence type="ECO:0000256" key="1">
    <source>
        <dbReference type="SAM" id="Phobius"/>
    </source>
</evidence>
<reference evidence="2 3" key="1">
    <citation type="journal article" date="2015" name="Genome Announc.">
        <title>Expanding the biotechnology potential of lactobacilli through comparative genomics of 213 strains and associated genera.</title>
        <authorList>
            <person name="Sun Z."/>
            <person name="Harris H.M."/>
            <person name="McCann A."/>
            <person name="Guo C."/>
            <person name="Argimon S."/>
            <person name="Zhang W."/>
            <person name="Yang X."/>
            <person name="Jeffery I.B."/>
            <person name="Cooney J.C."/>
            <person name="Kagawa T.F."/>
            <person name="Liu W."/>
            <person name="Song Y."/>
            <person name="Salvetti E."/>
            <person name="Wrobel A."/>
            <person name="Rasinkangas P."/>
            <person name="Parkhill J."/>
            <person name="Rea M.C."/>
            <person name="O'Sullivan O."/>
            <person name="Ritari J."/>
            <person name="Douillard F.P."/>
            <person name="Paul Ross R."/>
            <person name="Yang R."/>
            <person name="Briner A.E."/>
            <person name="Felis G.E."/>
            <person name="de Vos W.M."/>
            <person name="Barrangou R."/>
            <person name="Klaenhammer T.R."/>
            <person name="Caufield P.W."/>
            <person name="Cui Y."/>
            <person name="Zhang H."/>
            <person name="O'Toole P.W."/>
        </authorList>
    </citation>
    <scope>NUCLEOTIDE SEQUENCE [LARGE SCALE GENOMIC DNA]</scope>
    <source>
        <strain evidence="2 3">DSM 12744</strain>
    </source>
</reference>
<sequence>MFNLYRNEMRKLWAKKSSWILLLISLTLAALTAWGMKALNTAITSGANSASTAGVSGGSKAADAFLAIFSMGNSLVSIFAIVITAIIITEEFSKNTIKILLTRPYSRHAILFSKFLASLSYLLISSLTVYVFSILLTGAFFGFGGLTRTVTQGMNAYVYGIAAVGTAFLANAIYLALVFILAAGMRSQGLAITFSILMTFVVGIFSELLTMLMMTKHWYWLKWNPFNLLNFNPLVKASSSPAALSPVGGIIGLLVYTAIFYLIADYIFNRRDVSLS</sequence>
<gene>
    <name evidence="2" type="ORF">FD09_GL001965</name>
</gene>
<name>A0A0R1NAG3_9LACO</name>
<dbReference type="GO" id="GO:0005886">
    <property type="term" value="C:plasma membrane"/>
    <property type="evidence" value="ECO:0007669"/>
    <property type="project" value="UniProtKB-SubCell"/>
</dbReference>
<dbReference type="RefSeq" id="WP_057818924.1">
    <property type="nucleotide sequence ID" value="NZ_AZEC01000003.1"/>
</dbReference>
<evidence type="ECO:0000313" key="2">
    <source>
        <dbReference type="EMBL" id="KRL13931.1"/>
    </source>
</evidence>
<dbReference type="OrthoDB" id="2295852at2"/>
<keyword evidence="3" id="KW-1185">Reference proteome</keyword>
<feature type="transmembrane region" description="Helical" evidence="1">
    <location>
        <begin position="243"/>
        <end position="268"/>
    </location>
</feature>